<dbReference type="EMBL" id="LAZR01035958">
    <property type="protein sequence ID" value="KKL26103.1"/>
    <property type="molecule type" value="Genomic_DNA"/>
</dbReference>
<feature type="non-terminal residue" evidence="1">
    <location>
        <position position="536"/>
    </location>
</feature>
<sequence length="536" mass="61374">TFELLNESLYSWEITSNGDLNVSSLPYSTGDVFRVVYYGLNPVSITHSINDSTSFVKSIQVTNGSGFTYEFQLSTDYIISKDGYRIYFRDLYNTILESGNFSIYDKFKIKYHASLSRKIDLSQNLLLTLQNSEGNDIPIDNIPIDNVGLFEYENVLREDSHLSIPLGGEKRLVHLELKYLPLNIFNLSASQLININYTGSDFGKIYPYVESNVWAKPITITTIPKKIKLEMVEDPSQNIVINQRFYEERDYIFNFNPVEALEKGEEYTKVSIDALVREEYTFTYRLTNFENKPINNSIVWLHIGFMPKSKTEFLNTRAIVDDMGIPPYFESIGTEEVTSRGPGEGPDKMFGRPLTYEFSNYSSEYSAYGPYIWLYDVTDEFGEVSFNVSFSDDYLNDFLDIFGSIEGINSMEDIILYTRAFNSYFDWDNFAIDDPELYLCSSDDRVFDGSTKLSNYNFDDLALQDSTYVEGLIRLHKKDIALGLNDYLSYNLPDPALGGNFNPITLQLYVHEANPIPTTSTLTLESLAKVHTNSEL</sequence>
<name>A0A0F9EQE1_9ZZZZ</name>
<proteinExistence type="predicted"/>
<dbReference type="AlphaFoldDB" id="A0A0F9EQE1"/>
<gene>
    <name evidence="1" type="ORF">LCGC14_2398640</name>
</gene>
<feature type="non-terminal residue" evidence="1">
    <location>
        <position position="1"/>
    </location>
</feature>
<evidence type="ECO:0000313" key="1">
    <source>
        <dbReference type="EMBL" id="KKL26103.1"/>
    </source>
</evidence>
<comment type="caution">
    <text evidence="1">The sequence shown here is derived from an EMBL/GenBank/DDBJ whole genome shotgun (WGS) entry which is preliminary data.</text>
</comment>
<reference evidence="1" key="1">
    <citation type="journal article" date="2015" name="Nature">
        <title>Complex archaea that bridge the gap between prokaryotes and eukaryotes.</title>
        <authorList>
            <person name="Spang A."/>
            <person name="Saw J.H."/>
            <person name="Jorgensen S.L."/>
            <person name="Zaremba-Niedzwiedzka K."/>
            <person name="Martijn J."/>
            <person name="Lind A.E."/>
            <person name="van Eijk R."/>
            <person name="Schleper C."/>
            <person name="Guy L."/>
            <person name="Ettema T.J."/>
        </authorList>
    </citation>
    <scope>NUCLEOTIDE SEQUENCE</scope>
</reference>
<protein>
    <submittedName>
        <fullName evidence="1">Uncharacterized protein</fullName>
    </submittedName>
</protein>
<organism evidence="1">
    <name type="scientific">marine sediment metagenome</name>
    <dbReference type="NCBI Taxonomy" id="412755"/>
    <lineage>
        <taxon>unclassified sequences</taxon>
        <taxon>metagenomes</taxon>
        <taxon>ecological metagenomes</taxon>
    </lineage>
</organism>
<accession>A0A0F9EQE1</accession>